<keyword evidence="6" id="KW-1185">Reference proteome</keyword>
<keyword evidence="2" id="KW-0521">NADP</keyword>
<sequence>MTETAAAATPTPSCPCCATPERSHALSVAPMIEVTDRHFRMLIRIIAPGASPHLWSEMTWDRAILYNAPSEPEFALNTNACRPGLGAVLGFSAEERPLTLQLGGSDPQKLARAARLAEAQGYDEINLNCGCPAQTRGRSRNCFGARLMREPETVAACCAALCAAVSLPVTVKMRLGVDEHDSYAALHRFVELVAAAGVAHFVVHARAALLGLDTAKNRSVPPLRHEWAFALLDDFPHLRFSIN</sequence>
<dbReference type="GO" id="GO:0000049">
    <property type="term" value="F:tRNA binding"/>
    <property type="evidence" value="ECO:0007669"/>
    <property type="project" value="UniProtKB-KW"/>
</dbReference>
<dbReference type="EnsemblProtists" id="EOD13490">
    <property type="protein sequence ID" value="EOD13490"/>
    <property type="gene ID" value="EMIHUDRAFT_66790"/>
</dbReference>
<evidence type="ECO:0000256" key="2">
    <source>
        <dbReference type="ARBA" id="ARBA00022857"/>
    </source>
</evidence>
<evidence type="ECO:0000256" key="3">
    <source>
        <dbReference type="ARBA" id="ARBA00022884"/>
    </source>
</evidence>
<keyword evidence="3" id="KW-0694">RNA-binding</keyword>
<keyword evidence="1" id="KW-0820">tRNA-binding</keyword>
<dbReference type="Pfam" id="PF01207">
    <property type="entry name" value="Dus"/>
    <property type="match status" value="1"/>
</dbReference>
<name>A0A0D3IQF5_EMIH1</name>
<dbReference type="RefSeq" id="XP_005765919.1">
    <property type="nucleotide sequence ID" value="XM_005765862.1"/>
</dbReference>
<feature type="domain" description="DUS-like FMN-binding" evidence="4">
    <location>
        <begin position="28"/>
        <end position="243"/>
    </location>
</feature>
<evidence type="ECO:0000313" key="5">
    <source>
        <dbReference type="EnsemblProtists" id="EOD13490"/>
    </source>
</evidence>
<protein>
    <recommendedName>
        <fullName evidence="4">DUS-like FMN-binding domain-containing protein</fullName>
    </recommendedName>
</protein>
<dbReference type="HOGENOM" id="CLU_013299_2_2_1"/>
<dbReference type="InterPro" id="IPR013785">
    <property type="entry name" value="Aldolase_TIM"/>
</dbReference>
<dbReference type="InterPro" id="IPR004653">
    <property type="entry name" value="DusA"/>
</dbReference>
<dbReference type="Gene3D" id="3.20.20.70">
    <property type="entry name" value="Aldolase class I"/>
    <property type="match status" value="1"/>
</dbReference>
<proteinExistence type="predicted"/>
<dbReference type="GO" id="GO:0017150">
    <property type="term" value="F:tRNA dihydrouridine synthase activity"/>
    <property type="evidence" value="ECO:0007669"/>
    <property type="project" value="InterPro"/>
</dbReference>
<dbReference type="CDD" id="cd02801">
    <property type="entry name" value="DUS_like_FMN"/>
    <property type="match status" value="1"/>
</dbReference>
<evidence type="ECO:0000259" key="4">
    <source>
        <dbReference type="Pfam" id="PF01207"/>
    </source>
</evidence>
<accession>A0A0D3IQF5</accession>
<dbReference type="PANTHER" id="PTHR42907">
    <property type="entry name" value="FMN-LINKED OXIDOREDUCTASES SUPERFAMILY PROTEIN"/>
    <property type="match status" value="1"/>
</dbReference>
<reference evidence="5" key="2">
    <citation type="submission" date="2024-10" db="UniProtKB">
        <authorList>
            <consortium name="EnsemblProtists"/>
        </authorList>
    </citation>
    <scope>IDENTIFICATION</scope>
</reference>
<dbReference type="SUPFAM" id="SSF51395">
    <property type="entry name" value="FMN-linked oxidoreductases"/>
    <property type="match status" value="1"/>
</dbReference>
<dbReference type="GeneID" id="17259626"/>
<organism evidence="5 6">
    <name type="scientific">Emiliania huxleyi (strain CCMP1516)</name>
    <dbReference type="NCBI Taxonomy" id="280463"/>
    <lineage>
        <taxon>Eukaryota</taxon>
        <taxon>Haptista</taxon>
        <taxon>Haptophyta</taxon>
        <taxon>Prymnesiophyceae</taxon>
        <taxon>Isochrysidales</taxon>
        <taxon>Noelaerhabdaceae</taxon>
        <taxon>Emiliania</taxon>
    </lineage>
</organism>
<reference evidence="6" key="1">
    <citation type="journal article" date="2013" name="Nature">
        <title>Pan genome of the phytoplankton Emiliania underpins its global distribution.</title>
        <authorList>
            <person name="Read B.A."/>
            <person name="Kegel J."/>
            <person name="Klute M.J."/>
            <person name="Kuo A."/>
            <person name="Lefebvre S.C."/>
            <person name="Maumus F."/>
            <person name="Mayer C."/>
            <person name="Miller J."/>
            <person name="Monier A."/>
            <person name="Salamov A."/>
            <person name="Young J."/>
            <person name="Aguilar M."/>
            <person name="Claverie J.M."/>
            <person name="Frickenhaus S."/>
            <person name="Gonzalez K."/>
            <person name="Herman E.K."/>
            <person name="Lin Y.C."/>
            <person name="Napier J."/>
            <person name="Ogata H."/>
            <person name="Sarno A.F."/>
            <person name="Shmutz J."/>
            <person name="Schroeder D."/>
            <person name="de Vargas C."/>
            <person name="Verret F."/>
            <person name="von Dassow P."/>
            <person name="Valentin K."/>
            <person name="Van de Peer Y."/>
            <person name="Wheeler G."/>
            <person name="Dacks J.B."/>
            <person name="Delwiche C.F."/>
            <person name="Dyhrman S.T."/>
            <person name="Glockner G."/>
            <person name="John U."/>
            <person name="Richards T."/>
            <person name="Worden A.Z."/>
            <person name="Zhang X."/>
            <person name="Grigoriev I.V."/>
            <person name="Allen A.E."/>
            <person name="Bidle K."/>
            <person name="Borodovsky M."/>
            <person name="Bowler C."/>
            <person name="Brownlee C."/>
            <person name="Cock J.M."/>
            <person name="Elias M."/>
            <person name="Gladyshev V.N."/>
            <person name="Groth M."/>
            <person name="Guda C."/>
            <person name="Hadaegh A."/>
            <person name="Iglesias-Rodriguez M.D."/>
            <person name="Jenkins J."/>
            <person name="Jones B.M."/>
            <person name="Lawson T."/>
            <person name="Leese F."/>
            <person name="Lindquist E."/>
            <person name="Lobanov A."/>
            <person name="Lomsadze A."/>
            <person name="Malik S.B."/>
            <person name="Marsh M.E."/>
            <person name="Mackinder L."/>
            <person name="Mock T."/>
            <person name="Mueller-Roeber B."/>
            <person name="Pagarete A."/>
            <person name="Parker M."/>
            <person name="Probert I."/>
            <person name="Quesneville H."/>
            <person name="Raines C."/>
            <person name="Rensing S.A."/>
            <person name="Riano-Pachon D.M."/>
            <person name="Richier S."/>
            <person name="Rokitta S."/>
            <person name="Shiraiwa Y."/>
            <person name="Soanes D.M."/>
            <person name="van der Giezen M."/>
            <person name="Wahlund T.M."/>
            <person name="Williams B."/>
            <person name="Wilson W."/>
            <person name="Wolfe G."/>
            <person name="Wurch L.L."/>
        </authorList>
    </citation>
    <scope>NUCLEOTIDE SEQUENCE</scope>
</reference>
<dbReference type="Proteomes" id="UP000013827">
    <property type="component" value="Unassembled WGS sequence"/>
</dbReference>
<dbReference type="PaxDb" id="2903-EOD13490"/>
<dbReference type="eggNOG" id="KOG2335">
    <property type="taxonomic scope" value="Eukaryota"/>
</dbReference>
<evidence type="ECO:0000313" key="6">
    <source>
        <dbReference type="Proteomes" id="UP000013827"/>
    </source>
</evidence>
<dbReference type="AlphaFoldDB" id="A0A0D3IQF5"/>
<dbReference type="PANTHER" id="PTHR42907:SF1">
    <property type="entry name" value="FMN-LINKED OXIDOREDUCTASES SUPERFAMILY PROTEIN"/>
    <property type="match status" value="1"/>
</dbReference>
<dbReference type="KEGG" id="ehx:EMIHUDRAFT_66790"/>
<evidence type="ECO:0000256" key="1">
    <source>
        <dbReference type="ARBA" id="ARBA00022555"/>
    </source>
</evidence>
<dbReference type="InterPro" id="IPR035587">
    <property type="entry name" value="DUS-like_FMN-bd"/>
</dbReference>